<evidence type="ECO:0000256" key="2">
    <source>
        <dbReference type="SAM" id="MobiDB-lite"/>
    </source>
</evidence>
<feature type="region of interest" description="Disordered" evidence="2">
    <location>
        <begin position="226"/>
        <end position="250"/>
    </location>
</feature>
<keyword evidence="3" id="KW-0808">Transferase</keyword>
<dbReference type="PANTHER" id="PTHR43300">
    <property type="entry name" value="ACETYLTRANSFERASE"/>
    <property type="match status" value="1"/>
</dbReference>
<evidence type="ECO:0000256" key="1">
    <source>
        <dbReference type="ARBA" id="ARBA00007274"/>
    </source>
</evidence>
<dbReference type="GO" id="GO:0016746">
    <property type="term" value="F:acyltransferase activity"/>
    <property type="evidence" value="ECO:0007669"/>
    <property type="project" value="UniProtKB-KW"/>
</dbReference>
<dbReference type="CDD" id="cd03349">
    <property type="entry name" value="LbH_XAT"/>
    <property type="match status" value="1"/>
</dbReference>
<dbReference type="OrthoDB" id="9815592at2"/>
<dbReference type="EC" id="2.3.1.-" evidence="3"/>
<dbReference type="AlphaFoldDB" id="A0A245ZRX0"/>
<dbReference type="RefSeq" id="WP_140418403.1">
    <property type="nucleotide sequence ID" value="NZ_NBBJ01000001.1"/>
</dbReference>
<name>A0A245ZRX0_9SPHN</name>
<evidence type="ECO:0000313" key="4">
    <source>
        <dbReference type="Proteomes" id="UP000197783"/>
    </source>
</evidence>
<keyword evidence="3" id="KW-0012">Acyltransferase</keyword>
<dbReference type="Proteomes" id="UP000197783">
    <property type="component" value="Unassembled WGS sequence"/>
</dbReference>
<protein>
    <submittedName>
        <fullName evidence="3">Virginiamycin A acetyltransferase</fullName>
        <ecNumber evidence="3">2.3.1.-</ecNumber>
    </submittedName>
</protein>
<sequence length="250" mass="27635">MITGVLSTMLERLYAAGRLRGRVLRLMRRWDGGEMRSVRLRWLLRLHHGVTIGDYSYGAILRPGVLPRGSAVGRWCSVGQELIVRRRDHPIERVTQHPFFYNAKLGLVPRDTIGLDEDNPLSIGHDVWIGDRVTILSGCRSIGDGAVLAAGAVVTRDVPPFAIMGGVPARMLRARFPEPIAEMVAQSQWWEFDLETVSGWRPLLFEALTEQSAAGLLARCEQLRGSGGADSRCSTLRHEAPDETGGVSRS</sequence>
<comment type="similarity">
    <text evidence="1">Belongs to the transferase hexapeptide repeat family.</text>
</comment>
<dbReference type="Gene3D" id="2.160.10.10">
    <property type="entry name" value="Hexapeptide repeat proteins"/>
    <property type="match status" value="1"/>
</dbReference>
<evidence type="ECO:0000313" key="3">
    <source>
        <dbReference type="EMBL" id="OWK32476.1"/>
    </source>
</evidence>
<dbReference type="InterPro" id="IPR011004">
    <property type="entry name" value="Trimer_LpxA-like_sf"/>
</dbReference>
<keyword evidence="4" id="KW-1185">Reference proteome</keyword>
<dbReference type="EMBL" id="NBBJ01000001">
    <property type="protein sequence ID" value="OWK32476.1"/>
    <property type="molecule type" value="Genomic_DNA"/>
</dbReference>
<dbReference type="SUPFAM" id="SSF51161">
    <property type="entry name" value="Trimeric LpxA-like enzymes"/>
    <property type="match status" value="1"/>
</dbReference>
<organism evidence="3 4">
    <name type="scientific">Sphingomonas mucosissima</name>
    <dbReference type="NCBI Taxonomy" id="370959"/>
    <lineage>
        <taxon>Bacteria</taxon>
        <taxon>Pseudomonadati</taxon>
        <taxon>Pseudomonadota</taxon>
        <taxon>Alphaproteobacteria</taxon>
        <taxon>Sphingomonadales</taxon>
        <taxon>Sphingomonadaceae</taxon>
        <taxon>Sphingomonas</taxon>
    </lineage>
</organism>
<dbReference type="PANTHER" id="PTHR43300:SF11">
    <property type="entry name" value="ACETYLTRANSFERASE RV3034C-RELATED"/>
    <property type="match status" value="1"/>
</dbReference>
<dbReference type="InterPro" id="IPR050179">
    <property type="entry name" value="Trans_hexapeptide_repeat"/>
</dbReference>
<accession>A0A245ZRX0</accession>
<comment type="caution">
    <text evidence="3">The sequence shown here is derived from an EMBL/GenBank/DDBJ whole genome shotgun (WGS) entry which is preliminary data.</text>
</comment>
<proteinExistence type="inferred from homology"/>
<gene>
    <name evidence="3" type="primary">vat</name>
    <name evidence="3" type="ORF">SPMU_08080</name>
</gene>
<reference evidence="3 4" key="1">
    <citation type="submission" date="2017-03" db="EMBL/GenBank/DDBJ databases">
        <title>Genome sequence of Sphingomonas mucosissima DSM 17494.</title>
        <authorList>
            <person name="Poehlein A."/>
            <person name="Wuebbeler J.H."/>
            <person name="Steinbuechel A."/>
            <person name="Daniel R."/>
        </authorList>
    </citation>
    <scope>NUCLEOTIDE SEQUENCE [LARGE SCALE GENOMIC DNA]</scope>
    <source>
        <strain evidence="3 4">DSM 17494</strain>
    </source>
</reference>